<evidence type="ECO:0000256" key="6">
    <source>
        <dbReference type="PIRSR" id="PIRSR600200-1"/>
    </source>
</evidence>
<evidence type="ECO:0000256" key="1">
    <source>
        <dbReference type="ARBA" id="ARBA00009693"/>
    </source>
</evidence>
<dbReference type="PRINTS" id="PR00797">
    <property type="entry name" value="STREPTOPAIN"/>
</dbReference>
<feature type="active site" description="Proton acceptor" evidence="6">
    <location>
        <position position="325"/>
    </location>
</feature>
<keyword evidence="5" id="KW-0788">Thiol protease</keyword>
<evidence type="ECO:0000313" key="9">
    <source>
        <dbReference type="EMBL" id="MDN0021429.1"/>
    </source>
</evidence>
<evidence type="ECO:0000256" key="5">
    <source>
        <dbReference type="ARBA" id="ARBA00022807"/>
    </source>
</evidence>
<keyword evidence="2" id="KW-0645">Protease</keyword>
<protein>
    <submittedName>
        <fullName evidence="10">C10 family peptidase</fullName>
    </submittedName>
</protein>
<feature type="chain" id="PRO_5043465325" evidence="7">
    <location>
        <begin position="21"/>
        <end position="1066"/>
    </location>
</feature>
<feature type="domain" description="Spi protease inhibitor" evidence="8">
    <location>
        <begin position="21"/>
        <end position="114"/>
    </location>
</feature>
<dbReference type="Pfam" id="PF01640">
    <property type="entry name" value="Peptidase_C10"/>
    <property type="match status" value="1"/>
</dbReference>
<evidence type="ECO:0000313" key="10">
    <source>
        <dbReference type="EMBL" id="MDN0023926.1"/>
    </source>
</evidence>
<dbReference type="Pfam" id="PF13734">
    <property type="entry name" value="Inhibitor_I69"/>
    <property type="match status" value="1"/>
</dbReference>
<dbReference type="RefSeq" id="WP_289824302.1">
    <property type="nucleotide sequence ID" value="NZ_JAUEIE010000001.1"/>
</dbReference>
<comment type="similarity">
    <text evidence="1">Belongs to the peptidase C10 family.</text>
</comment>
<accession>A0AAW7JPT9</accession>
<evidence type="ECO:0000313" key="12">
    <source>
        <dbReference type="Proteomes" id="UP001168478"/>
    </source>
</evidence>
<reference evidence="10" key="2">
    <citation type="submission" date="2023-08" db="EMBL/GenBank/DDBJ databases">
        <title>Identification and characterization of horizontal gene transfer across gut microbiota members of farm animals based on homology search.</title>
        <authorList>
            <person name="Schwarzerova J."/>
            <person name="Nykrynova M."/>
            <person name="Jureckova K."/>
            <person name="Cejkova D."/>
            <person name="Rychlik I."/>
        </authorList>
    </citation>
    <scope>NUCLEOTIDE SEQUENCE</scope>
    <source>
        <strain evidence="10">ET15</strain>
        <strain evidence="9">ET37</strain>
    </source>
</reference>
<dbReference type="EMBL" id="JAUEIF010000001">
    <property type="protein sequence ID" value="MDN0023926.1"/>
    <property type="molecule type" value="Genomic_DNA"/>
</dbReference>
<evidence type="ECO:0000256" key="4">
    <source>
        <dbReference type="ARBA" id="ARBA00022801"/>
    </source>
</evidence>
<dbReference type="InterPro" id="IPR044934">
    <property type="entry name" value="Streptopain_sf"/>
</dbReference>
<name>A0AAW7JPT9_9BACT</name>
<dbReference type="AlphaFoldDB" id="A0AAW7JPT9"/>
<organism evidence="10 12">
    <name type="scientific">Leyella lascolaii</name>
    <dbReference type="NCBI Taxonomy" id="1776379"/>
    <lineage>
        <taxon>Bacteria</taxon>
        <taxon>Pseudomonadati</taxon>
        <taxon>Bacteroidota</taxon>
        <taxon>Bacteroidia</taxon>
        <taxon>Bacteroidales</taxon>
        <taxon>Prevotellaceae</taxon>
        <taxon>Leyella</taxon>
    </lineage>
</organism>
<reference evidence="10" key="1">
    <citation type="submission" date="2023-06" db="EMBL/GenBank/DDBJ databases">
        <authorList>
            <person name="Zeman M."/>
            <person name="Kubasova T."/>
            <person name="Jahodarova E."/>
            <person name="Nykrynova M."/>
            <person name="Rychlik I."/>
        </authorList>
    </citation>
    <scope>NUCLEOTIDE SEQUENCE</scope>
    <source>
        <strain evidence="10">ET15</strain>
        <strain evidence="9">ET37</strain>
    </source>
</reference>
<keyword evidence="3 7" id="KW-0732">Signal</keyword>
<dbReference type="InterPro" id="IPR038765">
    <property type="entry name" value="Papain-like_cys_pep_sf"/>
</dbReference>
<dbReference type="Proteomes" id="UP001167831">
    <property type="component" value="Unassembled WGS sequence"/>
</dbReference>
<dbReference type="SUPFAM" id="SSF54001">
    <property type="entry name" value="Cysteine proteinases"/>
    <property type="match status" value="1"/>
</dbReference>
<comment type="caution">
    <text evidence="10">The sequence shown here is derived from an EMBL/GenBank/DDBJ whole genome shotgun (WGS) entry which is preliminary data.</text>
</comment>
<feature type="active site" description="Nucleophile" evidence="6">
    <location>
        <position position="180"/>
    </location>
</feature>
<dbReference type="Proteomes" id="UP001168478">
    <property type="component" value="Unassembled WGS sequence"/>
</dbReference>
<dbReference type="Gene3D" id="3.90.70.50">
    <property type="entry name" value="Peptidase C10, streptopain"/>
    <property type="match status" value="1"/>
</dbReference>
<feature type="signal peptide" evidence="7">
    <location>
        <begin position="1"/>
        <end position="20"/>
    </location>
</feature>
<evidence type="ECO:0000256" key="7">
    <source>
        <dbReference type="SAM" id="SignalP"/>
    </source>
</evidence>
<dbReference type="InterPro" id="IPR025896">
    <property type="entry name" value="Spi_Prtas-inh"/>
</dbReference>
<keyword evidence="11" id="KW-1185">Reference proteome</keyword>
<sequence>MRKQSLLLSLLLLCPLLLSAGPVSREQARKSALSFIQQRESSGARKAPASPDSRRLTEVVADPAFYVFNVGAGSGFVMVSASDRTQPILGYSDNGAFSLNGAPDPLKEWLTRLSSVITAVEEDRAMPASAPHRAASSGKTITKNFIPTLVPSRWNQGDPYNLQCPTYDNNGVPTLSATGCVATAMAQIMYFWRWPQEPTTEIPGYTSGWNNTTVNYPALPSVTFDWDSMTDTYDASSSEKSKQAVAELMHYVGRSVRMGYGPSSGAASVNTVNALKNYYGYDKNMYYTSHDRYTYQAWEDLIYSELAAGRPVLMNGDTSTRTGGHEWVCDGYDGNGCFHMNWGWGGMCDGYFLLTVMFPDQQGIGGSTSSDGYSMGQGIVVGLQPGEPGQQEPEETVRISLSNLRVPQTEYTRNSANGYFRFTVQYGAGTNLSNSYNFDTAFTLYDEQGNIVKEEIGTERNFNITPGTWWPTRSCGVTFGPGLADGTYFIKGRSRLAGTTEWNEDDNFNKAYIKAVISGTTNLSLTVYPAVDLTVNSLDLIGSGGAGTELKVKANITNNDTEEYYRDTYLLVDGKWVSGNCIVIPGSSTDDYYFKYTPTTAGEHEFALSTSKETADVFYTVTKRVDEAYVPELSIVMSSLSERDGDRIYGNCMRLQVKVTNNGDRPYQSYIEASPWEVEGGYYWKRSSSRQDIDLAPGRDTTLVYEFPDLNYGSRYNFHADSNGGASANLGDFTFNEGILYWTPDGVMHGVANRAGFVIDESMTAVSFPGQTPVSFSLSDKVNTNTVLYFADGATVNARVLSILKNRGLNNVVIGPAAENIVIADGSDFLAPKAFTAATVSYTADVPATAADAPWSTLALPFTPQTVEADGQPVEWFTSATDKGKSLVVKEFSAAEGSVMYFGYAQEILANRPYIVSFAGNEGGTGYDLSGKKLVFAATDAVIEPVERMSTYSTDYSFVGTTTAASADGAYVLSPDGTSFRRVEGSYQTSPFRAVMIANSDEAAAVSVLTVGGNVSTSISAVESEALDGLPVYNLSGVRVGTYDASSGLGTLPRGVYIVGGKKLVR</sequence>
<evidence type="ECO:0000313" key="11">
    <source>
        <dbReference type="Proteomes" id="UP001167831"/>
    </source>
</evidence>
<dbReference type="InterPro" id="IPR000200">
    <property type="entry name" value="Peptidase_C10"/>
</dbReference>
<dbReference type="GO" id="GO:0008234">
    <property type="term" value="F:cysteine-type peptidase activity"/>
    <property type="evidence" value="ECO:0007669"/>
    <property type="project" value="UniProtKB-KW"/>
</dbReference>
<keyword evidence="4" id="KW-0378">Hydrolase</keyword>
<proteinExistence type="inferred from homology"/>
<dbReference type="GO" id="GO:0006508">
    <property type="term" value="P:proteolysis"/>
    <property type="evidence" value="ECO:0007669"/>
    <property type="project" value="UniProtKB-KW"/>
</dbReference>
<dbReference type="EMBL" id="JAUEIE010000001">
    <property type="protein sequence ID" value="MDN0021429.1"/>
    <property type="molecule type" value="Genomic_DNA"/>
</dbReference>
<evidence type="ECO:0000259" key="8">
    <source>
        <dbReference type="Pfam" id="PF13734"/>
    </source>
</evidence>
<evidence type="ECO:0000256" key="3">
    <source>
        <dbReference type="ARBA" id="ARBA00022729"/>
    </source>
</evidence>
<evidence type="ECO:0000256" key="2">
    <source>
        <dbReference type="ARBA" id="ARBA00022670"/>
    </source>
</evidence>
<gene>
    <name evidence="9" type="ORF">QVN81_00095</name>
    <name evidence="10" type="ORF">QVN84_00090</name>
</gene>